<protein>
    <recommendedName>
        <fullName evidence="2">LapA adhesin domain-containing protein</fullName>
    </recommendedName>
</protein>
<dbReference type="InterPro" id="IPR047777">
    <property type="entry name" value="LapA-like_RM"/>
</dbReference>
<sequence>MSSVVAIVKSIVGQVFIISPEGTRRILVEGDRLFAGDEIYTGISGAASLELFDGRTLDLGHETQWSADLPNSSRNLATTAKHAAPSASELQQATSSGIDPTTNLEAVTLDPAVINDNGTAGGGHSGFVVLDPTASQVDPTIGFQTNQLNQNTLTITQLTDTQGSSDTNGSTLLQASTLTLDATPTITEAGGTINYTATLTHPSSNNLDIILSNGAVITINAGQLNSTISIPLMLYDSPYIDHSQISANISSITGGNNLMLTVDSNPAITHITNTIDTTTVTLTAPPEVNENDQITYTATLSNKAITDVMLKLDNGSIITIKAGETTGTLTMPASSDDVFIYEHTQTVKIIDTTGGNFEKLVVAGNGVTTKINDTIDMVNIILTATNSVNEGDTIVHTATLADKSGNTVTNLTNPLTVTLDNSQSITIGVNQSSGTVTTIAPNNSHKSNQTVTTAIKNVTGGEHFENLVPITTPVNTTIISKHSTADTTIVKMPPVIDLDANNTSGAKDADYKTIFTEDAAEHSVSIADTNIKITDPDSTMLTGATVILTNAQTGDTLNVANSISGISSSTDNQINKITLTFSGSSTLAEYMQQIQNIKFTNSSHDPSTIQRLITVSVTDGDSYSNVATTTINVIAVNDSPVTTGGVVIGIEDTPLIFAWDNFNVTDVDSQQSNLGVKIIDLPMAGKLQYLAAHDDTWTMVTAGQTFTKAQIDDGQVRFMPGVNESGIDSYGGIGVGNRQADYARFKFQPTDSMKLGNSSTITIDITPIADAPAINVTNNHTNSEGLIKQSWHHIARLRTNTPANLKKDIDNASAPNSTMIISNVESNANIAPSTDTKISGLIYMEAGKVYTFSGIADDSLVINIDGKDVISGIQSVDNGEFKGTFTPTNSGYCSLNIYYTNQSGPGHYDVNMSINGNQVHDLSTSYAPLYTNVTNQSNAGVHASDPHSESNVNDHYIGYTLNKGSENDIVQLSKVTAELTDTDGSETLSVKISGVPIDSVLTDSAGHSFTATKDLDEVNVTGWDLSALIVKLAANYDDQFNLTVSSTSTENPIRPGNDIFIGSSSADTFIWNDGDYGNDIIKEFNTSDGDCIDLRDLLKGETDSTIDNYLKIITVDGVSTLQISSEGKLNASDSIANDDVTIKLEGNDWSHTSINSLISGADPTIKIDHTA</sequence>
<dbReference type="RefSeq" id="WP_129210546.1">
    <property type="nucleotide sequence ID" value="NZ_CP026512.1"/>
</dbReference>
<evidence type="ECO:0000313" key="3">
    <source>
        <dbReference type="EMBL" id="QAX81503.1"/>
    </source>
</evidence>
<dbReference type="Pfam" id="PF20579">
    <property type="entry name" value="LapA"/>
    <property type="match status" value="3"/>
</dbReference>
<organism evidence="3 4">
    <name type="scientific">Candidatus Pseudomonas adelgestsugas</name>
    <dbReference type="NCBI Taxonomy" id="1302376"/>
    <lineage>
        <taxon>Bacteria</taxon>
        <taxon>Pseudomonadati</taxon>
        <taxon>Pseudomonadota</taxon>
        <taxon>Gammaproteobacteria</taxon>
        <taxon>Pseudomonadales</taxon>
        <taxon>Pseudomonadaceae</taxon>
        <taxon>Pseudomonas</taxon>
    </lineage>
</organism>
<feature type="domain" description="LapA adhesin" evidence="2">
    <location>
        <begin position="376"/>
        <end position="478"/>
    </location>
</feature>
<dbReference type="NCBIfam" id="NF033682">
    <property type="entry name" value="retention_LapA"/>
    <property type="match status" value="1"/>
</dbReference>
<feature type="compositionally biased region" description="Polar residues" evidence="1">
    <location>
        <begin position="88"/>
        <end position="102"/>
    </location>
</feature>
<dbReference type="Proteomes" id="UP000288953">
    <property type="component" value="Chromosome"/>
</dbReference>
<name>A0ABX5R7H9_9PSED</name>
<reference evidence="3 4" key="1">
    <citation type="journal article" date="2018" name="Genome Biol. Evol.">
        <title>Partnering With a Pest: Genomes of Hemlock Woolly Adelgid Symbionts Reveal Atypical Nutritional Provisioning Patterns in Dual-Obligate Bacteria.</title>
        <authorList>
            <person name="Weglarz K.M."/>
            <person name="Havill N.P."/>
            <person name="Burke G.R."/>
            <person name="von Dohlen C.D."/>
        </authorList>
    </citation>
    <scope>NUCLEOTIDE SEQUENCE [LARGE SCALE GENOMIC DNA]</scope>
    <source>
        <strain evidence="3 4">HWA_ENA</strain>
    </source>
</reference>
<proteinExistence type="predicted"/>
<evidence type="ECO:0000313" key="4">
    <source>
        <dbReference type="Proteomes" id="UP000288953"/>
    </source>
</evidence>
<dbReference type="NCBIfam" id="TIGR03661">
    <property type="entry name" value="T1SS_VCA0849"/>
    <property type="match status" value="1"/>
</dbReference>
<feature type="domain" description="LapA adhesin" evidence="2">
    <location>
        <begin position="276"/>
        <end position="374"/>
    </location>
</feature>
<feature type="region of interest" description="Disordered" evidence="1">
    <location>
        <begin position="81"/>
        <end position="102"/>
    </location>
</feature>
<dbReference type="Pfam" id="PF16184">
    <property type="entry name" value="Cadherin_3"/>
    <property type="match status" value="1"/>
</dbReference>
<feature type="domain" description="LapA adhesin" evidence="2">
    <location>
        <begin position="176"/>
        <end position="274"/>
    </location>
</feature>
<gene>
    <name evidence="3" type="ORF">C3B55_00134</name>
</gene>
<keyword evidence="4" id="KW-1185">Reference proteome</keyword>
<evidence type="ECO:0000256" key="1">
    <source>
        <dbReference type="SAM" id="MobiDB-lite"/>
    </source>
</evidence>
<evidence type="ECO:0000259" key="2">
    <source>
        <dbReference type="Pfam" id="PF20579"/>
    </source>
</evidence>
<dbReference type="InterPro" id="IPR046779">
    <property type="entry name" value="LapA_adhesin_dom"/>
</dbReference>
<dbReference type="InterPro" id="IPR019960">
    <property type="entry name" value="T1SS_VCA0849"/>
</dbReference>
<accession>A0ABX5R7H9</accession>
<dbReference type="EMBL" id="CP026512">
    <property type="protein sequence ID" value="QAX81503.1"/>
    <property type="molecule type" value="Genomic_DNA"/>
</dbReference>